<keyword evidence="3 4" id="KW-0408">Iron</keyword>
<dbReference type="AlphaFoldDB" id="A0A510XA39"/>
<evidence type="ECO:0000256" key="3">
    <source>
        <dbReference type="ARBA" id="ARBA00023004"/>
    </source>
</evidence>
<dbReference type="OrthoDB" id="9757546at2"/>
<dbReference type="Proteomes" id="UP000321275">
    <property type="component" value="Unassembled WGS sequence"/>
</dbReference>
<dbReference type="GO" id="GO:0046872">
    <property type="term" value="F:metal ion binding"/>
    <property type="evidence" value="ECO:0007669"/>
    <property type="project" value="UniProtKB-KW"/>
</dbReference>
<dbReference type="PROSITE" id="PS51007">
    <property type="entry name" value="CYTC"/>
    <property type="match status" value="1"/>
</dbReference>
<reference evidence="6 7" key="1">
    <citation type="submission" date="2019-07" db="EMBL/GenBank/DDBJ databases">
        <title>Whole genome shotgun sequence of Halomonas pacifica NBRC 102220.</title>
        <authorList>
            <person name="Hosoyama A."/>
            <person name="Uohara A."/>
            <person name="Ohji S."/>
            <person name="Ichikawa N."/>
        </authorList>
    </citation>
    <scope>NUCLEOTIDE SEQUENCE [LARGE SCALE GENOMIC DNA]</scope>
    <source>
        <strain evidence="6 7">NBRC 102220</strain>
    </source>
</reference>
<dbReference type="InterPro" id="IPR036909">
    <property type="entry name" value="Cyt_c-like_dom_sf"/>
</dbReference>
<dbReference type="RefSeq" id="WP_146803563.1">
    <property type="nucleotide sequence ID" value="NZ_BJUK01000030.1"/>
</dbReference>
<proteinExistence type="predicted"/>
<evidence type="ECO:0000259" key="5">
    <source>
        <dbReference type="PROSITE" id="PS51007"/>
    </source>
</evidence>
<dbReference type="EMBL" id="BJUK01000030">
    <property type="protein sequence ID" value="GEK48223.1"/>
    <property type="molecule type" value="Genomic_DNA"/>
</dbReference>
<keyword evidence="7" id="KW-1185">Reference proteome</keyword>
<evidence type="ECO:0000256" key="2">
    <source>
        <dbReference type="ARBA" id="ARBA00022723"/>
    </source>
</evidence>
<sequence length="139" mass="14937">MLPAPAFDELTGDVDMKTTITVSSRHTLATKLRIFATLAAALLPVMASASDGELRPAEEVYRQVCSHCHAPQYGVGPKITSPLPEAAWDAWGNYARMTVRNGRAAMPAFRQAKISDAELDGLIQALVSGELDDAPVNEE</sequence>
<organism evidence="6 7">
    <name type="scientific">Bisbaumannia pacifica</name>
    <dbReference type="NCBI Taxonomy" id="77098"/>
    <lineage>
        <taxon>Bacteria</taxon>
        <taxon>Pseudomonadati</taxon>
        <taxon>Pseudomonadota</taxon>
        <taxon>Gammaproteobacteria</taxon>
        <taxon>Oceanospirillales</taxon>
        <taxon>Halomonadaceae</taxon>
        <taxon>Bisbaumannia</taxon>
    </lineage>
</organism>
<feature type="domain" description="Cytochrome c" evidence="5">
    <location>
        <begin position="52"/>
        <end position="130"/>
    </location>
</feature>
<protein>
    <recommendedName>
        <fullName evidence="5">Cytochrome c domain-containing protein</fullName>
    </recommendedName>
</protein>
<evidence type="ECO:0000313" key="6">
    <source>
        <dbReference type="EMBL" id="GEK48223.1"/>
    </source>
</evidence>
<dbReference type="SUPFAM" id="SSF46626">
    <property type="entry name" value="Cytochrome c"/>
    <property type="match status" value="1"/>
</dbReference>
<evidence type="ECO:0000256" key="4">
    <source>
        <dbReference type="PROSITE-ProRule" id="PRU00433"/>
    </source>
</evidence>
<dbReference type="Gene3D" id="1.10.760.10">
    <property type="entry name" value="Cytochrome c-like domain"/>
    <property type="match status" value="1"/>
</dbReference>
<name>A0A510XA39_9GAMM</name>
<accession>A0A510XA39</accession>
<keyword evidence="1 4" id="KW-0349">Heme</keyword>
<dbReference type="GO" id="GO:0009055">
    <property type="term" value="F:electron transfer activity"/>
    <property type="evidence" value="ECO:0007669"/>
    <property type="project" value="InterPro"/>
</dbReference>
<evidence type="ECO:0000256" key="1">
    <source>
        <dbReference type="ARBA" id="ARBA00022617"/>
    </source>
</evidence>
<gene>
    <name evidence="6" type="ORF">HPA02_25060</name>
</gene>
<evidence type="ECO:0000313" key="7">
    <source>
        <dbReference type="Proteomes" id="UP000321275"/>
    </source>
</evidence>
<dbReference type="GO" id="GO:0020037">
    <property type="term" value="F:heme binding"/>
    <property type="evidence" value="ECO:0007669"/>
    <property type="project" value="InterPro"/>
</dbReference>
<keyword evidence="2 4" id="KW-0479">Metal-binding</keyword>
<dbReference type="InterPro" id="IPR009056">
    <property type="entry name" value="Cyt_c-like_dom"/>
</dbReference>
<comment type="caution">
    <text evidence="6">The sequence shown here is derived from an EMBL/GenBank/DDBJ whole genome shotgun (WGS) entry which is preliminary data.</text>
</comment>
<dbReference type="Pfam" id="PF13442">
    <property type="entry name" value="Cytochrome_CBB3"/>
    <property type="match status" value="1"/>
</dbReference>